<evidence type="ECO:0000313" key="3">
    <source>
        <dbReference type="Proteomes" id="UP000243975"/>
    </source>
</evidence>
<dbReference type="Gramene" id="KVH89093">
    <property type="protein sequence ID" value="KVH89093"/>
    <property type="gene ID" value="Ccrd_008927"/>
</dbReference>
<dbReference type="Proteomes" id="UP000243975">
    <property type="component" value="Unassembled WGS sequence"/>
</dbReference>
<sequence length="227" mass="26146">MTEHVFQTESSWESSTAERQKSFDIGKEEQVQETSKAKKEVVRSQICSVYFPLQKKDPFSPLSKMMNMKPGRGTIDPLTPNRGLFLSTLGSHQPTIIRVATDLRRSEHRYARLLSCLRTGITRQLVRLEQHCMRTYYPYSRTRGETTSRSTYYSPRIKIFFLVVDTGKTQPDDVCWLVVRGLLVPAYPKGRQFPLTQSTEIPRNPWWISPTTQQQCGIFFSSVGSNL</sequence>
<protein>
    <submittedName>
        <fullName evidence="2">Uncharacterized protein</fullName>
    </submittedName>
</protein>
<feature type="region of interest" description="Disordered" evidence="1">
    <location>
        <begin position="1"/>
        <end position="37"/>
    </location>
</feature>
<comment type="caution">
    <text evidence="2">The sequence shown here is derived from an EMBL/GenBank/DDBJ whole genome shotgun (WGS) entry which is preliminary data.</text>
</comment>
<dbReference type="AlphaFoldDB" id="A0A103XE92"/>
<feature type="compositionally biased region" description="Polar residues" evidence="1">
    <location>
        <begin position="1"/>
        <end position="15"/>
    </location>
</feature>
<keyword evidence="3" id="KW-1185">Reference proteome</keyword>
<proteinExistence type="predicted"/>
<evidence type="ECO:0000313" key="2">
    <source>
        <dbReference type="EMBL" id="KVH89093.1"/>
    </source>
</evidence>
<organism evidence="2 3">
    <name type="scientific">Cynara cardunculus var. scolymus</name>
    <name type="common">Globe artichoke</name>
    <name type="synonym">Cynara scolymus</name>
    <dbReference type="NCBI Taxonomy" id="59895"/>
    <lineage>
        <taxon>Eukaryota</taxon>
        <taxon>Viridiplantae</taxon>
        <taxon>Streptophyta</taxon>
        <taxon>Embryophyta</taxon>
        <taxon>Tracheophyta</taxon>
        <taxon>Spermatophyta</taxon>
        <taxon>Magnoliopsida</taxon>
        <taxon>eudicotyledons</taxon>
        <taxon>Gunneridae</taxon>
        <taxon>Pentapetalae</taxon>
        <taxon>asterids</taxon>
        <taxon>campanulids</taxon>
        <taxon>Asterales</taxon>
        <taxon>Asteraceae</taxon>
        <taxon>Carduoideae</taxon>
        <taxon>Cardueae</taxon>
        <taxon>Carduinae</taxon>
        <taxon>Cynara</taxon>
    </lineage>
</organism>
<feature type="compositionally biased region" description="Basic and acidic residues" evidence="1">
    <location>
        <begin position="16"/>
        <end position="37"/>
    </location>
</feature>
<reference evidence="2 3" key="1">
    <citation type="journal article" date="2016" name="Sci. Rep.">
        <title>The genome sequence of the outbreeding globe artichoke constructed de novo incorporating a phase-aware low-pass sequencing strategy of F1 progeny.</title>
        <authorList>
            <person name="Scaglione D."/>
            <person name="Reyes-Chin-Wo S."/>
            <person name="Acquadro A."/>
            <person name="Froenicke L."/>
            <person name="Portis E."/>
            <person name="Beitel C."/>
            <person name="Tirone M."/>
            <person name="Mauro R."/>
            <person name="Lo Monaco A."/>
            <person name="Mauromicale G."/>
            <person name="Faccioli P."/>
            <person name="Cattivelli L."/>
            <person name="Rieseberg L."/>
            <person name="Michelmore R."/>
            <person name="Lanteri S."/>
        </authorList>
    </citation>
    <scope>NUCLEOTIDE SEQUENCE [LARGE SCALE GENOMIC DNA]</scope>
    <source>
        <strain evidence="2">2C</strain>
    </source>
</reference>
<accession>A0A103XE92</accession>
<gene>
    <name evidence="2" type="ORF">Ccrd_008927</name>
</gene>
<evidence type="ECO:0000256" key="1">
    <source>
        <dbReference type="SAM" id="MobiDB-lite"/>
    </source>
</evidence>
<dbReference type="EMBL" id="LEKV01005312">
    <property type="protein sequence ID" value="KVH89093.1"/>
    <property type="molecule type" value="Genomic_DNA"/>
</dbReference>
<name>A0A103XE92_CYNCS</name>